<organism evidence="1 2">
    <name type="scientific">Dioscorea alata</name>
    <name type="common">Purple yam</name>
    <dbReference type="NCBI Taxonomy" id="55571"/>
    <lineage>
        <taxon>Eukaryota</taxon>
        <taxon>Viridiplantae</taxon>
        <taxon>Streptophyta</taxon>
        <taxon>Embryophyta</taxon>
        <taxon>Tracheophyta</taxon>
        <taxon>Spermatophyta</taxon>
        <taxon>Magnoliopsida</taxon>
        <taxon>Liliopsida</taxon>
        <taxon>Dioscoreales</taxon>
        <taxon>Dioscoreaceae</taxon>
        <taxon>Dioscorea</taxon>
    </lineage>
</organism>
<protein>
    <submittedName>
        <fullName evidence="1">Uncharacterized protein</fullName>
    </submittedName>
</protein>
<sequence>MYDSSVSGLPGYNHSNSARPLKLDGLKMLMDLLFKKNAESMHIPNDVEREREKGTHDDYDSPPRSVTPSPRDDRDYRLHRQSPSPDQSGRSPSRSRSYSPR</sequence>
<accession>A0ACB7U1V8</accession>
<comment type="caution">
    <text evidence="1">The sequence shown here is derived from an EMBL/GenBank/DDBJ whole genome shotgun (WGS) entry which is preliminary data.</text>
</comment>
<proteinExistence type="predicted"/>
<evidence type="ECO:0000313" key="2">
    <source>
        <dbReference type="Proteomes" id="UP000827976"/>
    </source>
</evidence>
<evidence type="ECO:0000313" key="1">
    <source>
        <dbReference type="EMBL" id="KAH7654268.1"/>
    </source>
</evidence>
<keyword evidence="2" id="KW-1185">Reference proteome</keyword>
<dbReference type="EMBL" id="CM037029">
    <property type="protein sequence ID" value="KAH7654268.1"/>
    <property type="molecule type" value="Genomic_DNA"/>
</dbReference>
<gene>
    <name evidence="1" type="ORF">IHE45_19G133300</name>
</gene>
<name>A0ACB7U1V8_DIOAL</name>
<reference evidence="2" key="1">
    <citation type="journal article" date="2022" name="Nat. Commun.">
        <title>Chromosome evolution and the genetic basis of agronomically important traits in greater yam.</title>
        <authorList>
            <person name="Bredeson J.V."/>
            <person name="Lyons J.B."/>
            <person name="Oniyinde I.O."/>
            <person name="Okereke N.R."/>
            <person name="Kolade O."/>
            <person name="Nnabue I."/>
            <person name="Nwadili C.O."/>
            <person name="Hribova E."/>
            <person name="Parker M."/>
            <person name="Nwogha J."/>
            <person name="Shu S."/>
            <person name="Carlson J."/>
            <person name="Kariba R."/>
            <person name="Muthemba S."/>
            <person name="Knop K."/>
            <person name="Barton G.J."/>
            <person name="Sherwood A.V."/>
            <person name="Lopez-Montes A."/>
            <person name="Asiedu R."/>
            <person name="Jamnadass R."/>
            <person name="Muchugi A."/>
            <person name="Goodstein D."/>
            <person name="Egesi C.N."/>
            <person name="Featherston J."/>
            <person name="Asfaw A."/>
            <person name="Simpson G.G."/>
            <person name="Dolezel J."/>
            <person name="Hendre P.S."/>
            <person name="Van Deynze A."/>
            <person name="Kumar P.L."/>
            <person name="Obidiegwu J.E."/>
            <person name="Bhattacharjee R."/>
            <person name="Rokhsar D.S."/>
        </authorList>
    </citation>
    <scope>NUCLEOTIDE SEQUENCE [LARGE SCALE GENOMIC DNA]</scope>
    <source>
        <strain evidence="2">cv. TDa95/00328</strain>
    </source>
</reference>
<dbReference type="Proteomes" id="UP000827976">
    <property type="component" value="Chromosome 19"/>
</dbReference>